<evidence type="ECO:0000259" key="1">
    <source>
        <dbReference type="Pfam" id="PF01656"/>
    </source>
</evidence>
<reference evidence="2" key="1">
    <citation type="submission" date="2018-05" db="EMBL/GenBank/DDBJ databases">
        <authorList>
            <person name="Lanie J.A."/>
            <person name="Ng W.-L."/>
            <person name="Kazmierczak K.M."/>
            <person name="Andrzejewski T.M."/>
            <person name="Davidsen T.M."/>
            <person name="Wayne K.J."/>
            <person name="Tettelin H."/>
            <person name="Glass J.I."/>
            <person name="Rusch D."/>
            <person name="Podicherti R."/>
            <person name="Tsui H.-C.T."/>
            <person name="Winkler M.E."/>
        </authorList>
    </citation>
    <scope>NUCLEOTIDE SEQUENCE</scope>
</reference>
<dbReference type="PANTHER" id="PTHR43873">
    <property type="entry name" value="COBYRINATE A,C-DIAMIDE SYNTHASE"/>
    <property type="match status" value="1"/>
</dbReference>
<sequence>MAATIVIAGVRSGVGKTTIATGIMGALTRRGLKVQPFKAGPDYIDPSYHKLACGVPSRNLDTWLCDHPTVLELFQRAGAGRDISVVEGVMGVFDGHSSLTEEGSTAQLA</sequence>
<dbReference type="AlphaFoldDB" id="A0A382Y6R4"/>
<dbReference type="Pfam" id="PF01656">
    <property type="entry name" value="CbiA"/>
    <property type="match status" value="1"/>
</dbReference>
<organism evidence="2">
    <name type="scientific">marine metagenome</name>
    <dbReference type="NCBI Taxonomy" id="408172"/>
    <lineage>
        <taxon>unclassified sequences</taxon>
        <taxon>metagenomes</taxon>
        <taxon>ecological metagenomes</taxon>
    </lineage>
</organism>
<gene>
    <name evidence="2" type="ORF">METZ01_LOCUS431032</name>
</gene>
<feature type="non-terminal residue" evidence="2">
    <location>
        <position position="109"/>
    </location>
</feature>
<dbReference type="PANTHER" id="PTHR43873:SF1">
    <property type="entry name" value="COBYRINATE A,C-DIAMIDE SYNTHASE"/>
    <property type="match status" value="1"/>
</dbReference>
<name>A0A382Y6R4_9ZZZZ</name>
<protein>
    <recommendedName>
        <fullName evidence="1">CobQ/CobB/MinD/ParA nucleotide binding domain-containing protein</fullName>
    </recommendedName>
</protein>
<feature type="domain" description="CobQ/CobB/MinD/ParA nucleotide binding" evidence="1">
    <location>
        <begin position="5"/>
        <end position="43"/>
    </location>
</feature>
<evidence type="ECO:0000313" key="2">
    <source>
        <dbReference type="EMBL" id="SVD78178.1"/>
    </source>
</evidence>
<proteinExistence type="predicted"/>
<dbReference type="InterPro" id="IPR027417">
    <property type="entry name" value="P-loop_NTPase"/>
</dbReference>
<dbReference type="SUPFAM" id="SSF52540">
    <property type="entry name" value="P-loop containing nucleoside triphosphate hydrolases"/>
    <property type="match status" value="1"/>
</dbReference>
<dbReference type="GO" id="GO:0042242">
    <property type="term" value="F:cobyrinic acid a,c-diamide synthase activity"/>
    <property type="evidence" value="ECO:0007669"/>
    <property type="project" value="InterPro"/>
</dbReference>
<dbReference type="EMBL" id="UINC01172877">
    <property type="protein sequence ID" value="SVD78178.1"/>
    <property type="molecule type" value="Genomic_DNA"/>
</dbReference>
<accession>A0A382Y6R4</accession>
<dbReference type="InterPro" id="IPR002586">
    <property type="entry name" value="CobQ/CobB/MinD/ParA_Nub-bd_dom"/>
</dbReference>
<dbReference type="Gene3D" id="3.40.50.300">
    <property type="entry name" value="P-loop containing nucleotide triphosphate hydrolases"/>
    <property type="match status" value="1"/>
</dbReference>
<dbReference type="InterPro" id="IPR004484">
    <property type="entry name" value="CbiA/CobB_synth"/>
</dbReference>